<comment type="caution">
    <text evidence="1">The sequence shown here is derived from an EMBL/GenBank/DDBJ whole genome shotgun (WGS) entry which is preliminary data.</text>
</comment>
<evidence type="ECO:0000313" key="1">
    <source>
        <dbReference type="EMBL" id="MCU4744096.1"/>
    </source>
</evidence>
<name>A0AAP3E3W8_9EURY</name>
<dbReference type="EMBL" id="JAOPKB010000020">
    <property type="protein sequence ID" value="MCU4975503.1"/>
    <property type="molecule type" value="Genomic_DNA"/>
</dbReference>
<dbReference type="Proteomes" id="UP001320972">
    <property type="component" value="Unassembled WGS sequence"/>
</dbReference>
<dbReference type="Proteomes" id="UP001321018">
    <property type="component" value="Unassembled WGS sequence"/>
</dbReference>
<keyword evidence="3" id="KW-1185">Reference proteome</keyword>
<proteinExistence type="predicted"/>
<accession>A0AAP3E3W8</accession>
<protein>
    <submittedName>
        <fullName evidence="1">Uncharacterized protein</fullName>
    </submittedName>
</protein>
<sequence>MSTRIALDDWDRVVEELEAFGRGGEVTTDEDAVRLEFGNARVTVTRAGEVRTGMPLHDFEQTGEATLVLDHDAGELTVEGDDGEYTFRRPGG</sequence>
<dbReference type="EMBL" id="JAOPKA010000021">
    <property type="protein sequence ID" value="MCU4744096.1"/>
    <property type="molecule type" value="Genomic_DNA"/>
</dbReference>
<evidence type="ECO:0000313" key="4">
    <source>
        <dbReference type="Proteomes" id="UP001321018"/>
    </source>
</evidence>
<dbReference type="AlphaFoldDB" id="A0AAP3E3W8"/>
<evidence type="ECO:0000313" key="2">
    <source>
        <dbReference type="EMBL" id="MCU4975503.1"/>
    </source>
</evidence>
<reference evidence="1 3" key="1">
    <citation type="submission" date="2022-09" db="EMBL/GenBank/DDBJ databases">
        <title>Enrichment on poylsaccharides allowed isolation of novel metabolic and taxonomic groups of Haloarchaea.</title>
        <authorList>
            <person name="Sorokin D.Y."/>
            <person name="Elcheninov A.G."/>
            <person name="Khizhniak T.V."/>
            <person name="Kolganova T.V."/>
            <person name="Kublanov I.V."/>
        </authorList>
    </citation>
    <scope>NUCLEOTIDE SEQUENCE</scope>
    <source>
        <strain evidence="2 3">AArc-m2/3/4</strain>
        <strain evidence="1">AArc-xg1-1</strain>
    </source>
</reference>
<evidence type="ECO:0000313" key="3">
    <source>
        <dbReference type="Proteomes" id="UP001320972"/>
    </source>
</evidence>
<organism evidence="1 4">
    <name type="scientific">Natronoglomus mannanivorans</name>
    <dbReference type="NCBI Taxonomy" id="2979990"/>
    <lineage>
        <taxon>Archaea</taxon>
        <taxon>Methanobacteriati</taxon>
        <taxon>Methanobacteriota</taxon>
        <taxon>Stenosarchaea group</taxon>
        <taxon>Halobacteria</taxon>
        <taxon>Halobacteriales</taxon>
        <taxon>Natrialbaceae</taxon>
        <taxon>Natronoglomus</taxon>
    </lineage>
</organism>
<gene>
    <name evidence="2" type="ORF">OB955_22715</name>
    <name evidence="1" type="ORF">OB960_22195</name>
</gene>
<dbReference type="RefSeq" id="WP_338005900.1">
    <property type="nucleotide sequence ID" value="NZ_JAOPKA010000021.1"/>
</dbReference>